<dbReference type="PROSITE" id="PS50026">
    <property type="entry name" value="EGF_3"/>
    <property type="match status" value="2"/>
</dbReference>
<feature type="disulfide bond" evidence="6">
    <location>
        <begin position="33"/>
        <end position="42"/>
    </location>
</feature>
<dbReference type="Pfam" id="PF00008">
    <property type="entry name" value="EGF"/>
    <property type="match status" value="2"/>
</dbReference>
<evidence type="ECO:0000313" key="8">
    <source>
        <dbReference type="EMBL" id="CAF4450173.1"/>
    </source>
</evidence>
<keyword evidence="4 6" id="KW-1015">Disulfide bond</keyword>
<name>A0A820S8V7_9BILA</name>
<evidence type="ECO:0000256" key="4">
    <source>
        <dbReference type="ARBA" id="ARBA00023157"/>
    </source>
</evidence>
<protein>
    <recommendedName>
        <fullName evidence="7">EGF-like domain-containing protein</fullName>
    </recommendedName>
</protein>
<organism evidence="8 9">
    <name type="scientific">Adineta steineri</name>
    <dbReference type="NCBI Taxonomy" id="433720"/>
    <lineage>
        <taxon>Eukaryota</taxon>
        <taxon>Metazoa</taxon>
        <taxon>Spiralia</taxon>
        <taxon>Gnathifera</taxon>
        <taxon>Rotifera</taxon>
        <taxon>Eurotatoria</taxon>
        <taxon>Bdelloidea</taxon>
        <taxon>Adinetida</taxon>
        <taxon>Adinetidae</taxon>
        <taxon>Adineta</taxon>
    </lineage>
</organism>
<evidence type="ECO:0000256" key="2">
    <source>
        <dbReference type="ARBA" id="ARBA00022729"/>
    </source>
</evidence>
<comment type="caution">
    <text evidence="6">Lacks conserved residue(s) required for the propagation of feature annotation.</text>
</comment>
<reference evidence="8" key="1">
    <citation type="submission" date="2021-02" db="EMBL/GenBank/DDBJ databases">
        <authorList>
            <person name="Nowell W R."/>
        </authorList>
    </citation>
    <scope>NUCLEOTIDE SEQUENCE</scope>
</reference>
<feature type="non-terminal residue" evidence="8">
    <location>
        <position position="89"/>
    </location>
</feature>
<proteinExistence type="predicted"/>
<dbReference type="CDD" id="cd00054">
    <property type="entry name" value="EGF_CA"/>
    <property type="match status" value="1"/>
</dbReference>
<dbReference type="GO" id="GO:0005509">
    <property type="term" value="F:calcium ion binding"/>
    <property type="evidence" value="ECO:0007669"/>
    <property type="project" value="InterPro"/>
</dbReference>
<keyword evidence="1 6" id="KW-0245">EGF-like domain</keyword>
<accession>A0A820S8V7</accession>
<evidence type="ECO:0000256" key="6">
    <source>
        <dbReference type="PROSITE-ProRule" id="PRU00076"/>
    </source>
</evidence>
<dbReference type="PANTHER" id="PTHR12916:SF4">
    <property type="entry name" value="UNINFLATABLE, ISOFORM C"/>
    <property type="match status" value="1"/>
</dbReference>
<dbReference type="InterPro" id="IPR001881">
    <property type="entry name" value="EGF-like_Ca-bd_dom"/>
</dbReference>
<evidence type="ECO:0000256" key="5">
    <source>
        <dbReference type="ARBA" id="ARBA00023180"/>
    </source>
</evidence>
<keyword evidence="5" id="KW-0325">Glycoprotein</keyword>
<dbReference type="PROSITE" id="PS01186">
    <property type="entry name" value="EGF_2"/>
    <property type="match status" value="1"/>
</dbReference>
<dbReference type="FunFam" id="2.10.25.10:FF:000057">
    <property type="entry name" value="protocadherin Fat 1 isoform X2"/>
    <property type="match status" value="1"/>
</dbReference>
<dbReference type="SMART" id="SM00181">
    <property type="entry name" value="EGF"/>
    <property type="match status" value="2"/>
</dbReference>
<evidence type="ECO:0000256" key="3">
    <source>
        <dbReference type="ARBA" id="ARBA00022737"/>
    </source>
</evidence>
<feature type="domain" description="EGF-like" evidence="7">
    <location>
        <begin position="6"/>
        <end position="43"/>
    </location>
</feature>
<dbReference type="EMBL" id="CAJOAZ010032793">
    <property type="protein sequence ID" value="CAF4450173.1"/>
    <property type="molecule type" value="Genomic_DNA"/>
</dbReference>
<dbReference type="SMART" id="SM00179">
    <property type="entry name" value="EGF_CA"/>
    <property type="match status" value="1"/>
</dbReference>
<dbReference type="InterPro" id="IPR000742">
    <property type="entry name" value="EGF"/>
</dbReference>
<dbReference type="PRINTS" id="PR00010">
    <property type="entry name" value="EGFBLOOD"/>
</dbReference>
<comment type="caution">
    <text evidence="8">The sequence shown here is derived from an EMBL/GenBank/DDBJ whole genome shotgun (WGS) entry which is preliminary data.</text>
</comment>
<dbReference type="Proteomes" id="UP000663844">
    <property type="component" value="Unassembled WGS sequence"/>
</dbReference>
<gene>
    <name evidence="8" type="ORF">OXD698_LOCUS54344</name>
</gene>
<evidence type="ECO:0000259" key="7">
    <source>
        <dbReference type="PROSITE" id="PS50026"/>
    </source>
</evidence>
<dbReference type="AlphaFoldDB" id="A0A820S8V7"/>
<dbReference type="PANTHER" id="PTHR12916">
    <property type="entry name" value="CYTOCHROME C OXIDASE POLYPEPTIDE VIC-2"/>
    <property type="match status" value="1"/>
</dbReference>
<keyword evidence="3" id="KW-0677">Repeat</keyword>
<evidence type="ECO:0000256" key="1">
    <source>
        <dbReference type="ARBA" id="ARBA00022536"/>
    </source>
</evidence>
<sequence>ITNPSTSNACTINRCLNGGACISVPGGGYRCTCPAGFTGIRCDLSTSSTGTSTSNACTINSCLNGGACLSVPGGGYRCTCPAGFYWYSL</sequence>
<keyword evidence="2" id="KW-0732">Signal</keyword>
<evidence type="ECO:0000313" key="9">
    <source>
        <dbReference type="Proteomes" id="UP000663844"/>
    </source>
</evidence>
<dbReference type="PROSITE" id="PS00022">
    <property type="entry name" value="EGF_1"/>
    <property type="match status" value="1"/>
</dbReference>
<dbReference type="Gene3D" id="2.10.25.10">
    <property type="entry name" value="Laminin"/>
    <property type="match status" value="2"/>
</dbReference>
<feature type="domain" description="EGF-like" evidence="7">
    <location>
        <begin position="53"/>
        <end position="87"/>
    </location>
</feature>
<dbReference type="SUPFAM" id="SSF57196">
    <property type="entry name" value="EGF/Laminin"/>
    <property type="match status" value="2"/>
</dbReference>